<dbReference type="EMBL" id="LGHJ01000010">
    <property type="protein sequence ID" value="KPL77226.1"/>
    <property type="molecule type" value="Genomic_DNA"/>
</dbReference>
<evidence type="ECO:0008006" key="3">
    <source>
        <dbReference type="Google" id="ProtNLM"/>
    </source>
</evidence>
<dbReference type="PANTHER" id="PTHR40266">
    <property type="entry name" value="TOXIN HIGB-1"/>
    <property type="match status" value="1"/>
</dbReference>
<sequence>MIKSFGDKDTEYFFKNFNTINPLHSKFPPDLYRRIMRKLLIINAASQLMDLYSIPGNGVEKLYPKGSNIFSIRINDKYRIIFRWENGDAFDVKVVDYHK</sequence>
<dbReference type="Proteomes" id="UP000050514">
    <property type="component" value="Unassembled WGS sequence"/>
</dbReference>
<dbReference type="AlphaFoldDB" id="A0A0N8GN64"/>
<proteinExistence type="predicted"/>
<dbReference type="InterPro" id="IPR035093">
    <property type="entry name" value="RelE/ParE_toxin_dom_sf"/>
</dbReference>
<gene>
    <name evidence="1" type="ORF">AC812_04545</name>
</gene>
<dbReference type="PANTHER" id="PTHR40266:SF2">
    <property type="entry name" value="TOXIN HIGB-1"/>
    <property type="match status" value="1"/>
</dbReference>
<reference evidence="1 2" key="1">
    <citation type="submission" date="2015-07" db="EMBL/GenBank/DDBJ databases">
        <title>Draft genome of Bellilinea caldifistulae DSM 17877.</title>
        <authorList>
            <person name="Hemp J."/>
            <person name="Ward L.M."/>
            <person name="Pace L.A."/>
            <person name="Fischer W.W."/>
        </authorList>
    </citation>
    <scope>NUCLEOTIDE SEQUENCE [LARGE SCALE GENOMIC DNA]</scope>
    <source>
        <strain evidence="1 2">GOMI-1</strain>
    </source>
</reference>
<evidence type="ECO:0000313" key="2">
    <source>
        <dbReference type="Proteomes" id="UP000050514"/>
    </source>
</evidence>
<accession>A0A0N8GN64</accession>
<name>A0A0N8GN64_9CHLR</name>
<dbReference type="Gene3D" id="3.30.2310.20">
    <property type="entry name" value="RelE-like"/>
    <property type="match status" value="1"/>
</dbReference>
<dbReference type="STRING" id="360411.AC812_04545"/>
<comment type="caution">
    <text evidence="1">The sequence shown here is derived from an EMBL/GenBank/DDBJ whole genome shotgun (WGS) entry which is preliminary data.</text>
</comment>
<dbReference type="Pfam" id="PF05015">
    <property type="entry name" value="HigB-like_toxin"/>
    <property type="match status" value="1"/>
</dbReference>
<dbReference type="InterPro" id="IPR007711">
    <property type="entry name" value="HigB-1"/>
</dbReference>
<keyword evidence="2" id="KW-1185">Reference proteome</keyword>
<dbReference type="SUPFAM" id="SSF143011">
    <property type="entry name" value="RelE-like"/>
    <property type="match status" value="1"/>
</dbReference>
<dbReference type="RefSeq" id="WP_061914899.1">
    <property type="nucleotide sequence ID" value="NZ_DF967971.1"/>
</dbReference>
<organism evidence="1 2">
    <name type="scientific">Bellilinea caldifistulae</name>
    <dbReference type="NCBI Taxonomy" id="360411"/>
    <lineage>
        <taxon>Bacteria</taxon>
        <taxon>Bacillati</taxon>
        <taxon>Chloroflexota</taxon>
        <taxon>Anaerolineae</taxon>
        <taxon>Anaerolineales</taxon>
        <taxon>Anaerolineaceae</taxon>
        <taxon>Bellilinea</taxon>
    </lineage>
</organism>
<protein>
    <recommendedName>
        <fullName evidence="3">Type II toxin-antitoxin system RelE/ParE family toxin</fullName>
    </recommendedName>
</protein>
<dbReference type="OrthoDB" id="9801102at2"/>
<evidence type="ECO:0000313" key="1">
    <source>
        <dbReference type="EMBL" id="KPL77226.1"/>
    </source>
</evidence>